<dbReference type="SUPFAM" id="SSF52058">
    <property type="entry name" value="L domain-like"/>
    <property type="match status" value="1"/>
</dbReference>
<dbReference type="InterPro" id="IPR055414">
    <property type="entry name" value="LRR_R13L4/SHOC2-like"/>
</dbReference>
<dbReference type="Pfam" id="PF18052">
    <property type="entry name" value="Rx_N"/>
    <property type="match status" value="1"/>
</dbReference>
<dbReference type="Proteomes" id="UP001174677">
    <property type="component" value="Chromosome 1"/>
</dbReference>
<dbReference type="Gene3D" id="3.40.50.300">
    <property type="entry name" value="P-loop containing nucleotide triphosphate hydrolases"/>
    <property type="match status" value="1"/>
</dbReference>
<dbReference type="InterPro" id="IPR042197">
    <property type="entry name" value="Apaf_helical"/>
</dbReference>
<dbReference type="SUPFAM" id="SSF52540">
    <property type="entry name" value="P-loop containing nucleoside triphosphate hydrolases"/>
    <property type="match status" value="2"/>
</dbReference>
<dbReference type="Pfam" id="PF00931">
    <property type="entry name" value="NB-ARC"/>
    <property type="match status" value="1"/>
</dbReference>
<feature type="domain" description="NB-ARC" evidence="4">
    <location>
        <begin position="164"/>
        <end position="345"/>
    </location>
</feature>
<evidence type="ECO:0000313" key="8">
    <source>
        <dbReference type="EMBL" id="KAJ9189472.1"/>
    </source>
</evidence>
<comment type="caution">
    <text evidence="8">The sequence shown here is derived from an EMBL/GenBank/DDBJ whole genome shotgun (WGS) entry which is preliminary data.</text>
</comment>
<dbReference type="InterPro" id="IPR032675">
    <property type="entry name" value="LRR_dom_sf"/>
</dbReference>
<evidence type="ECO:0000259" key="7">
    <source>
        <dbReference type="Pfam" id="PF23598"/>
    </source>
</evidence>
<dbReference type="InterPro" id="IPR044974">
    <property type="entry name" value="Disease_R_plants"/>
</dbReference>
<evidence type="ECO:0000256" key="3">
    <source>
        <dbReference type="ARBA" id="ARBA00022821"/>
    </source>
</evidence>
<reference evidence="8" key="1">
    <citation type="journal article" date="2023" name="Plant Biotechnol. J.">
        <title>Chromosome-level wild Hevea brasiliensis genome provides new tools for genomic-assisted breeding and valuable loci to elevate rubber yield.</title>
        <authorList>
            <person name="Cheng H."/>
            <person name="Song X."/>
            <person name="Hu Y."/>
            <person name="Wu T."/>
            <person name="Yang Q."/>
            <person name="An Z."/>
            <person name="Feng S."/>
            <person name="Deng Z."/>
            <person name="Wu W."/>
            <person name="Zeng X."/>
            <person name="Tu M."/>
            <person name="Wang X."/>
            <person name="Huang H."/>
        </authorList>
    </citation>
    <scope>NUCLEOTIDE SEQUENCE</scope>
    <source>
        <strain evidence="8">MT/VB/25A 57/8</strain>
    </source>
</reference>
<dbReference type="InterPro" id="IPR002182">
    <property type="entry name" value="NB-ARC"/>
</dbReference>
<dbReference type="InterPro" id="IPR036388">
    <property type="entry name" value="WH-like_DNA-bd_sf"/>
</dbReference>
<evidence type="ECO:0000256" key="2">
    <source>
        <dbReference type="ARBA" id="ARBA00022741"/>
    </source>
</evidence>
<dbReference type="Gene3D" id="1.20.5.4130">
    <property type="match status" value="1"/>
</dbReference>
<evidence type="ECO:0000259" key="6">
    <source>
        <dbReference type="Pfam" id="PF23559"/>
    </source>
</evidence>
<keyword evidence="3" id="KW-0611">Plant defense</keyword>
<feature type="domain" description="Disease resistance protein winged helix" evidence="6">
    <location>
        <begin position="464"/>
        <end position="535"/>
    </location>
</feature>
<dbReference type="Gene3D" id="1.10.10.10">
    <property type="entry name" value="Winged helix-like DNA-binding domain superfamily/Winged helix DNA-binding domain"/>
    <property type="match status" value="1"/>
</dbReference>
<accession>A0ABQ9NAC9</accession>
<dbReference type="PANTHER" id="PTHR23155:SF759">
    <property type="entry name" value="AAA+ ATPASE DOMAIN-CONTAINING PROTEIN"/>
    <property type="match status" value="1"/>
</dbReference>
<feature type="domain" description="Disease resistance N-terminal" evidence="5">
    <location>
        <begin position="8"/>
        <end position="89"/>
    </location>
</feature>
<name>A0ABQ9NAC9_HEVBR</name>
<evidence type="ECO:0000313" key="9">
    <source>
        <dbReference type="Proteomes" id="UP001174677"/>
    </source>
</evidence>
<organism evidence="8 9">
    <name type="scientific">Hevea brasiliensis</name>
    <name type="common">Para rubber tree</name>
    <name type="synonym">Siphonia brasiliensis</name>
    <dbReference type="NCBI Taxonomy" id="3981"/>
    <lineage>
        <taxon>Eukaryota</taxon>
        <taxon>Viridiplantae</taxon>
        <taxon>Streptophyta</taxon>
        <taxon>Embryophyta</taxon>
        <taxon>Tracheophyta</taxon>
        <taxon>Spermatophyta</taxon>
        <taxon>Magnoliopsida</taxon>
        <taxon>eudicotyledons</taxon>
        <taxon>Gunneridae</taxon>
        <taxon>Pentapetalae</taxon>
        <taxon>rosids</taxon>
        <taxon>fabids</taxon>
        <taxon>Malpighiales</taxon>
        <taxon>Euphorbiaceae</taxon>
        <taxon>Crotonoideae</taxon>
        <taxon>Micrandreae</taxon>
        <taxon>Hevea</taxon>
    </lineage>
</organism>
<keyword evidence="2" id="KW-0547">Nucleotide-binding</keyword>
<proteinExistence type="predicted"/>
<dbReference type="Gene3D" id="3.80.10.10">
    <property type="entry name" value="Ribonuclease Inhibitor"/>
    <property type="match status" value="2"/>
</dbReference>
<dbReference type="InterPro" id="IPR027417">
    <property type="entry name" value="P-loop_NTPase"/>
</dbReference>
<dbReference type="EMBL" id="JARPOI010000001">
    <property type="protein sequence ID" value="KAJ9189472.1"/>
    <property type="molecule type" value="Genomic_DNA"/>
</dbReference>
<dbReference type="PANTHER" id="PTHR23155">
    <property type="entry name" value="DISEASE RESISTANCE PROTEIN RP"/>
    <property type="match status" value="1"/>
</dbReference>
<evidence type="ECO:0000259" key="5">
    <source>
        <dbReference type="Pfam" id="PF18052"/>
    </source>
</evidence>
<dbReference type="Gene3D" id="1.10.8.430">
    <property type="entry name" value="Helical domain of apoptotic protease-activating factors"/>
    <property type="match status" value="1"/>
</dbReference>
<sequence>MTEIAGTVLSTMIGQLLQVITNETQCARDFKREFDSMKEGLETINKLIGEQDKDNCPSTIKESLPNFRDLMYDADDILTDCVIRQEYKSKGLLSKFLPWNFFFQLRTCKKIQDINQRMKDKCDHLAKRLELTRGRSFLTRNVSEHFRWEQYYTSDEIIGLDSDVIKIKEWILLRQYKLQRIAIVGMGGLGKTTIAKLISDDADVSEHLKTKISVSASQNHTVEKFLSSIIQELDKNLVKEPAKSGSKSEQSGSKADDMLNRIISCLKERSCLIILDDIWDKNLELCNKFFSLLSKSTLKRCCIIITTRDQDVATPVGVDEWLVHKPKFLNENDSWSLFCKHAFAKVNKNCVQQFEEVREQSVQPFEEVREHSVQPFEEMRKQYVQPFEEVGKQIVAKCGGLPLAIKTIGGLLGSTGSLHKWNENWKSFCQPHIKGEKYDIMASLQLSYKALPLHLRQCLLCFSIYPEDCEIEAEKLIHWWVGEGLIQGNDSITATELGFQYLSKLISRCLVEVVESRCCDRRVLKCKMHDLVRDFTLVMAKEEKLCSFDDEGKQKFDKHSRWLGFTSEMDAKSLEKCPKLRALLLMTSGQTPFERNLYSLLSLRALDFSDNKLDKVALNKLFRWISSLKRLAYLNLSGAERLEEVPDSIGKLRNLHLLVLRGCTNLSKLSPSITYLMKLIVLDVDSCGMLTYLPRGLGRLCHLQELSGVRLVRQPNRRSCSLLELGQLVELRVLRMSLSNDIEITVEENEVLSKLNKLKILAINFDPKESEGRNSPEMLDLLSPPSTLEQLYLRCYCHERLPRWVSPDSLPHLVYLCMEEGYLLNDICTGNGSSWKVEGLCLKDLPKLKTDWGKLVTEQMKFLSYAKVSGCSELVNFPCHSSDRPSVWRRNPY</sequence>
<dbReference type="PRINTS" id="PR00364">
    <property type="entry name" value="DISEASERSIST"/>
</dbReference>
<keyword evidence="1" id="KW-0677">Repeat</keyword>
<dbReference type="Pfam" id="PF23559">
    <property type="entry name" value="WHD_DRP"/>
    <property type="match status" value="1"/>
</dbReference>
<evidence type="ECO:0000259" key="4">
    <source>
        <dbReference type="Pfam" id="PF00931"/>
    </source>
</evidence>
<dbReference type="InterPro" id="IPR058922">
    <property type="entry name" value="WHD_DRP"/>
</dbReference>
<dbReference type="Pfam" id="PF23598">
    <property type="entry name" value="LRR_14"/>
    <property type="match status" value="1"/>
</dbReference>
<feature type="domain" description="Disease resistance R13L4/SHOC-2-like LRR" evidence="7">
    <location>
        <begin position="590"/>
        <end position="819"/>
    </location>
</feature>
<dbReference type="InterPro" id="IPR041118">
    <property type="entry name" value="Rx_N"/>
</dbReference>
<gene>
    <name evidence="8" type="ORF">P3X46_000760</name>
</gene>
<evidence type="ECO:0000256" key="1">
    <source>
        <dbReference type="ARBA" id="ARBA00022737"/>
    </source>
</evidence>
<protein>
    <recommendedName>
        <fullName evidence="10">NB-ARC domain-containing protein</fullName>
    </recommendedName>
</protein>
<keyword evidence="9" id="KW-1185">Reference proteome</keyword>
<evidence type="ECO:0008006" key="10">
    <source>
        <dbReference type="Google" id="ProtNLM"/>
    </source>
</evidence>